<dbReference type="AlphaFoldDB" id="A0A166VVQ9"/>
<sequence>MVEIFVKADILQNGIVLVDLPGEMDALDARSQVARRFYSKLDRLIVVASGDRAANNKTAMDLIRDDQIVDMEAEGKLNASNLGVVITKIDDMKWRSFIESEWPTGQVPAEVQHAVDRLGLLDDLRQGACDKE</sequence>
<proteinExistence type="predicted"/>
<dbReference type="Proteomes" id="UP000076863">
    <property type="component" value="Unassembled WGS sequence"/>
</dbReference>
<dbReference type="SUPFAM" id="SSF52540">
    <property type="entry name" value="P-loop containing nucleoside triphosphate hydrolases"/>
    <property type="match status" value="1"/>
</dbReference>
<evidence type="ECO:0000313" key="1">
    <source>
        <dbReference type="EMBL" id="OAA34077.1"/>
    </source>
</evidence>
<dbReference type="OrthoDB" id="4869437at2759"/>
<accession>A0A166VVQ9</accession>
<dbReference type="PANTHER" id="PTHR36681:SF3">
    <property type="entry name" value="NUCLEAR GTPASE, GERMINAL CENTER-ASSOCIATED, TANDEM DUPLICATE 3"/>
    <property type="match status" value="1"/>
</dbReference>
<dbReference type="EMBL" id="AZHA01000065">
    <property type="protein sequence ID" value="OAA34077.1"/>
    <property type="molecule type" value="Genomic_DNA"/>
</dbReference>
<gene>
    <name evidence="1" type="ORF">BBO_09341</name>
</gene>
<dbReference type="Gene3D" id="3.40.50.300">
    <property type="entry name" value="P-loop containing nucleotide triphosphate hydrolases"/>
    <property type="match status" value="1"/>
</dbReference>
<dbReference type="InterPro" id="IPR027417">
    <property type="entry name" value="P-loop_NTPase"/>
</dbReference>
<protein>
    <submittedName>
        <fullName evidence="1">Uncharacterized protein</fullName>
    </submittedName>
</protein>
<comment type="caution">
    <text evidence="1">The sequence shown here is derived from an EMBL/GenBank/DDBJ whole genome shotgun (WGS) entry which is preliminary data.</text>
</comment>
<name>A0A166VVQ9_9HYPO</name>
<reference evidence="1 2" key="1">
    <citation type="journal article" date="2016" name="Genome Biol. Evol.">
        <title>Divergent and convergent evolution of fungal pathogenicity.</title>
        <authorList>
            <person name="Shang Y."/>
            <person name="Xiao G."/>
            <person name="Zheng P."/>
            <person name="Cen K."/>
            <person name="Zhan S."/>
            <person name="Wang C."/>
        </authorList>
    </citation>
    <scope>NUCLEOTIDE SEQUENCE [LARGE SCALE GENOMIC DNA]</scope>
    <source>
        <strain evidence="1 2">RCEF 3172</strain>
    </source>
</reference>
<evidence type="ECO:0000313" key="2">
    <source>
        <dbReference type="Proteomes" id="UP000076863"/>
    </source>
</evidence>
<organism evidence="1 2">
    <name type="scientific">Beauveria brongniartii RCEF 3172</name>
    <dbReference type="NCBI Taxonomy" id="1081107"/>
    <lineage>
        <taxon>Eukaryota</taxon>
        <taxon>Fungi</taxon>
        <taxon>Dikarya</taxon>
        <taxon>Ascomycota</taxon>
        <taxon>Pezizomycotina</taxon>
        <taxon>Sordariomycetes</taxon>
        <taxon>Hypocreomycetidae</taxon>
        <taxon>Hypocreales</taxon>
        <taxon>Cordycipitaceae</taxon>
        <taxon>Beauveria</taxon>
        <taxon>Beauveria brongniartii</taxon>
    </lineage>
</organism>
<keyword evidence="2" id="KW-1185">Reference proteome</keyword>
<dbReference type="PANTHER" id="PTHR36681">
    <property type="entry name" value="NUCLEAR GTPASE, GERMINAL CENTER-ASSOCIATED, TANDEM DUPLICATE 3"/>
    <property type="match status" value="1"/>
</dbReference>